<feature type="region of interest" description="Disordered" evidence="1">
    <location>
        <begin position="39"/>
        <end position="83"/>
    </location>
</feature>
<proteinExistence type="predicted"/>
<sequence>MKTILWILLGYYLLKLVARLARPWASRYAQRKMEEAFRRAAPYRDPSPRNDTRAGEVSIDKRPPARRPSGNKVGEYIEFEEIE</sequence>
<evidence type="ECO:0000313" key="3">
    <source>
        <dbReference type="Proteomes" id="UP001206312"/>
    </source>
</evidence>
<name>A0ABT1AVK8_9FLAO</name>
<evidence type="ECO:0000313" key="2">
    <source>
        <dbReference type="EMBL" id="MCO5723637.1"/>
    </source>
</evidence>
<comment type="caution">
    <text evidence="2">The sequence shown here is derived from an EMBL/GenBank/DDBJ whole genome shotgun (WGS) entry which is preliminary data.</text>
</comment>
<feature type="compositionally biased region" description="Basic and acidic residues" evidence="1">
    <location>
        <begin position="46"/>
        <end position="63"/>
    </location>
</feature>
<dbReference type="RefSeq" id="WP_252740008.1">
    <property type="nucleotide sequence ID" value="NZ_JAMXIB010000001.1"/>
</dbReference>
<organism evidence="2 3">
    <name type="scientific">Robiginitalea marina</name>
    <dbReference type="NCBI Taxonomy" id="2954105"/>
    <lineage>
        <taxon>Bacteria</taxon>
        <taxon>Pseudomonadati</taxon>
        <taxon>Bacteroidota</taxon>
        <taxon>Flavobacteriia</taxon>
        <taxon>Flavobacteriales</taxon>
        <taxon>Flavobacteriaceae</taxon>
        <taxon>Robiginitalea</taxon>
    </lineage>
</organism>
<dbReference type="Proteomes" id="UP001206312">
    <property type="component" value="Unassembled WGS sequence"/>
</dbReference>
<protein>
    <submittedName>
        <fullName evidence="2">DUF4834 family protein</fullName>
    </submittedName>
</protein>
<reference evidence="2 3" key="1">
    <citation type="submission" date="2022-06" db="EMBL/GenBank/DDBJ databases">
        <authorList>
            <person name="Xuan X."/>
        </authorList>
    </citation>
    <scope>NUCLEOTIDE SEQUENCE [LARGE SCALE GENOMIC DNA]</scope>
    <source>
        <strain evidence="2 3">2V75</strain>
    </source>
</reference>
<accession>A0ABT1AVK8</accession>
<evidence type="ECO:0000256" key="1">
    <source>
        <dbReference type="SAM" id="MobiDB-lite"/>
    </source>
</evidence>
<dbReference type="EMBL" id="JAMXIB010000001">
    <property type="protein sequence ID" value="MCO5723637.1"/>
    <property type="molecule type" value="Genomic_DNA"/>
</dbReference>
<keyword evidence="3" id="KW-1185">Reference proteome</keyword>
<gene>
    <name evidence="2" type="ORF">NG653_02130</name>
</gene>